<name>A0A0F9V7P0_9ZZZZ</name>
<evidence type="ECO:0000256" key="1">
    <source>
        <dbReference type="SAM" id="Phobius"/>
    </source>
</evidence>
<keyword evidence="1" id="KW-0812">Transmembrane</keyword>
<feature type="transmembrane region" description="Helical" evidence="1">
    <location>
        <begin position="98"/>
        <end position="115"/>
    </location>
</feature>
<dbReference type="AlphaFoldDB" id="A0A0F9V7P0"/>
<protein>
    <submittedName>
        <fullName evidence="2">Uncharacterized protein</fullName>
    </submittedName>
</protein>
<comment type="caution">
    <text evidence="2">The sequence shown here is derived from an EMBL/GenBank/DDBJ whole genome shotgun (WGS) entry which is preliminary data.</text>
</comment>
<feature type="transmembrane region" description="Helical" evidence="1">
    <location>
        <begin position="12"/>
        <end position="31"/>
    </location>
</feature>
<feature type="transmembrane region" description="Helical" evidence="1">
    <location>
        <begin position="121"/>
        <end position="141"/>
    </location>
</feature>
<gene>
    <name evidence="2" type="ORF">LCGC14_0176060</name>
</gene>
<reference evidence="2" key="1">
    <citation type="journal article" date="2015" name="Nature">
        <title>Complex archaea that bridge the gap between prokaryotes and eukaryotes.</title>
        <authorList>
            <person name="Spang A."/>
            <person name="Saw J.H."/>
            <person name="Jorgensen S.L."/>
            <person name="Zaremba-Niedzwiedzka K."/>
            <person name="Martijn J."/>
            <person name="Lind A.E."/>
            <person name="van Eijk R."/>
            <person name="Schleper C."/>
            <person name="Guy L."/>
            <person name="Ettema T.J."/>
        </authorList>
    </citation>
    <scope>NUCLEOTIDE SEQUENCE</scope>
</reference>
<feature type="transmembrane region" description="Helical" evidence="1">
    <location>
        <begin position="57"/>
        <end position="86"/>
    </location>
</feature>
<proteinExistence type="predicted"/>
<keyword evidence="1" id="KW-1133">Transmembrane helix</keyword>
<accession>A0A0F9V7P0</accession>
<keyword evidence="1" id="KW-0472">Membrane</keyword>
<organism evidence="2">
    <name type="scientific">marine sediment metagenome</name>
    <dbReference type="NCBI Taxonomy" id="412755"/>
    <lineage>
        <taxon>unclassified sequences</taxon>
        <taxon>metagenomes</taxon>
        <taxon>ecological metagenomes</taxon>
    </lineage>
</organism>
<sequence>MAMKKSLPTGPLPAVLLIFIILVIDYTYIAFLDPRWVTTNISIDVIGINKEQAGWQFMFGFLFGFIATLMIALSLFLLAIVFSLFLKNAKHPSANKTDRIFAILLYLTILVYFLIGASTILGYYVIGGVVIAFALIYFKLLK</sequence>
<evidence type="ECO:0000313" key="2">
    <source>
        <dbReference type="EMBL" id="KKN95737.1"/>
    </source>
</evidence>
<dbReference type="EMBL" id="LAZR01000069">
    <property type="protein sequence ID" value="KKN95737.1"/>
    <property type="molecule type" value="Genomic_DNA"/>
</dbReference>